<dbReference type="InterPro" id="IPR002178">
    <property type="entry name" value="PTS_EIIA_type-2_dom"/>
</dbReference>
<accession>A0A4V2USG2</accession>
<dbReference type="PANTHER" id="PTHR47738">
    <property type="entry name" value="PTS SYSTEM FRUCTOSE-LIKE EIIA COMPONENT-RELATED"/>
    <property type="match status" value="1"/>
</dbReference>
<dbReference type="RefSeq" id="WP_132547102.1">
    <property type="nucleotide sequence ID" value="NZ_SMAA01000002.1"/>
</dbReference>
<reference evidence="2 3" key="1">
    <citation type="submission" date="2019-03" db="EMBL/GenBank/DDBJ databases">
        <title>Genomic Encyclopedia of Type Strains, Phase IV (KMG-IV): sequencing the most valuable type-strain genomes for metagenomic binning, comparative biology and taxonomic classification.</title>
        <authorList>
            <person name="Goeker M."/>
        </authorList>
    </citation>
    <scope>NUCLEOTIDE SEQUENCE [LARGE SCALE GENOMIC DNA]</scope>
    <source>
        <strain evidence="2 3">DSM 20467</strain>
    </source>
</reference>
<proteinExistence type="predicted"/>
<protein>
    <submittedName>
        <fullName evidence="2">PTS system IIA component (Gat family)</fullName>
    </submittedName>
</protein>
<dbReference type="InterPro" id="IPR016152">
    <property type="entry name" value="PTrfase/Anion_transptr"/>
</dbReference>
<dbReference type="Gene3D" id="3.40.930.10">
    <property type="entry name" value="Mannitol-specific EII, Chain A"/>
    <property type="match status" value="1"/>
</dbReference>
<organism evidence="2 3">
    <name type="scientific">Pectinatus cerevisiiphilus</name>
    <dbReference type="NCBI Taxonomy" id="86956"/>
    <lineage>
        <taxon>Bacteria</taxon>
        <taxon>Bacillati</taxon>
        <taxon>Bacillota</taxon>
        <taxon>Negativicutes</taxon>
        <taxon>Selenomonadales</taxon>
        <taxon>Selenomonadaceae</taxon>
        <taxon>Pectinatus</taxon>
    </lineage>
</organism>
<dbReference type="AlphaFoldDB" id="A0A4V2USG2"/>
<name>A0A4V2USG2_9FIRM</name>
<feature type="domain" description="PTS EIIA type-2" evidence="1">
    <location>
        <begin position="4"/>
        <end position="151"/>
    </location>
</feature>
<dbReference type="PANTHER" id="PTHR47738:SF3">
    <property type="entry name" value="PHOSPHOTRANSFERASE SYSTEM MANNITOL_FRUCTOSE-SPECIFIC IIA DOMAIN CONTAINING PROTEIN"/>
    <property type="match status" value="1"/>
</dbReference>
<evidence type="ECO:0000313" key="3">
    <source>
        <dbReference type="Proteomes" id="UP000295188"/>
    </source>
</evidence>
<dbReference type="EMBL" id="SMAA01000002">
    <property type="protein sequence ID" value="TCS81312.1"/>
    <property type="molecule type" value="Genomic_DNA"/>
</dbReference>
<comment type="caution">
    <text evidence="2">The sequence shown here is derived from an EMBL/GenBank/DDBJ whole genome shotgun (WGS) entry which is preliminary data.</text>
</comment>
<evidence type="ECO:0000313" key="2">
    <source>
        <dbReference type="EMBL" id="TCS81312.1"/>
    </source>
</evidence>
<evidence type="ECO:0000259" key="1">
    <source>
        <dbReference type="PROSITE" id="PS51094"/>
    </source>
</evidence>
<dbReference type="Pfam" id="PF00359">
    <property type="entry name" value="PTS_EIIA_2"/>
    <property type="match status" value="1"/>
</dbReference>
<dbReference type="PROSITE" id="PS51094">
    <property type="entry name" value="PTS_EIIA_TYPE_2"/>
    <property type="match status" value="1"/>
</dbReference>
<dbReference type="CDD" id="cd00211">
    <property type="entry name" value="PTS_IIA_fru"/>
    <property type="match status" value="1"/>
</dbReference>
<dbReference type="OrthoDB" id="1633991at2"/>
<gene>
    <name evidence="2" type="ORF">EDC37_1027</name>
</gene>
<dbReference type="InterPro" id="IPR051541">
    <property type="entry name" value="PTS_SugarTrans_NitroReg"/>
</dbReference>
<sequence length="154" mass="17297">MSAIALDEELILLNLDGKDKLEVISKMANNLQKLGYVKESYKDAIIAREKVFATGLPTSPYGVAIPHTDIEHVNKPAICVACLSQPVDFVIMGEKNEEVPVRIIFMLAMKEQHAQLGMLQKLMKILQEKGALEKIIKAHDSVDIKDFIRKRLEL</sequence>
<dbReference type="SUPFAM" id="SSF55804">
    <property type="entry name" value="Phoshotransferase/anion transport protein"/>
    <property type="match status" value="1"/>
</dbReference>
<dbReference type="Proteomes" id="UP000295188">
    <property type="component" value="Unassembled WGS sequence"/>
</dbReference>
<keyword evidence="3" id="KW-1185">Reference proteome</keyword>